<evidence type="ECO:0000256" key="5">
    <source>
        <dbReference type="ARBA" id="ARBA00022448"/>
    </source>
</evidence>
<evidence type="ECO:0000256" key="1">
    <source>
        <dbReference type="ARBA" id="ARBA00002841"/>
    </source>
</evidence>
<organism evidence="10 11">
    <name type="scientific">Pseudorhodoferax soli</name>
    <dbReference type="NCBI Taxonomy" id="545864"/>
    <lineage>
        <taxon>Bacteria</taxon>
        <taxon>Pseudomonadati</taxon>
        <taxon>Pseudomonadota</taxon>
        <taxon>Betaproteobacteria</taxon>
        <taxon>Burkholderiales</taxon>
        <taxon>Comamonadaceae</taxon>
    </lineage>
</organism>
<dbReference type="InterPro" id="IPR050962">
    <property type="entry name" value="Phosphate-bind_PstS"/>
</dbReference>
<protein>
    <recommendedName>
        <fullName evidence="4 7">Phosphate-binding protein PstS</fullName>
    </recommendedName>
</protein>
<evidence type="ECO:0000256" key="3">
    <source>
        <dbReference type="ARBA" id="ARBA00011529"/>
    </source>
</evidence>
<dbReference type="PROSITE" id="PS51257">
    <property type="entry name" value="PROKAR_LIPOPROTEIN"/>
    <property type="match status" value="1"/>
</dbReference>
<gene>
    <name evidence="10" type="ORF">DES41_109132</name>
</gene>
<comment type="caution">
    <text evidence="10">The sequence shown here is derived from an EMBL/GenBank/DDBJ whole genome shotgun (WGS) entry which is preliminary data.</text>
</comment>
<dbReference type="Proteomes" id="UP000252884">
    <property type="component" value="Unassembled WGS sequence"/>
</dbReference>
<feature type="signal peptide" evidence="8">
    <location>
        <begin position="1"/>
        <end position="26"/>
    </location>
</feature>
<dbReference type="PANTHER" id="PTHR42996:SF1">
    <property type="entry name" value="PHOSPHATE-BINDING PROTEIN PSTS"/>
    <property type="match status" value="1"/>
</dbReference>
<name>A0A368XII3_9BURK</name>
<keyword evidence="5 7" id="KW-0813">Transport</keyword>
<dbReference type="Gene3D" id="3.40.190.10">
    <property type="entry name" value="Periplasmic binding protein-like II"/>
    <property type="match status" value="2"/>
</dbReference>
<dbReference type="NCBIfam" id="TIGR00975">
    <property type="entry name" value="3a0107s03"/>
    <property type="match status" value="1"/>
</dbReference>
<dbReference type="CDD" id="cd13565">
    <property type="entry name" value="PBP2_PstS"/>
    <property type="match status" value="1"/>
</dbReference>
<evidence type="ECO:0000256" key="2">
    <source>
        <dbReference type="ARBA" id="ARBA00008725"/>
    </source>
</evidence>
<dbReference type="PANTHER" id="PTHR42996">
    <property type="entry name" value="PHOSPHATE-BINDING PROTEIN PSTS"/>
    <property type="match status" value="1"/>
</dbReference>
<comment type="similarity">
    <text evidence="2 7">Belongs to the PstS family.</text>
</comment>
<dbReference type="PIRSF" id="PIRSF002756">
    <property type="entry name" value="PstS"/>
    <property type="match status" value="1"/>
</dbReference>
<dbReference type="Pfam" id="PF12849">
    <property type="entry name" value="PBP_like_2"/>
    <property type="match status" value="1"/>
</dbReference>
<dbReference type="GO" id="GO:0043190">
    <property type="term" value="C:ATP-binding cassette (ABC) transporter complex"/>
    <property type="evidence" value="ECO:0007669"/>
    <property type="project" value="InterPro"/>
</dbReference>
<evidence type="ECO:0000256" key="7">
    <source>
        <dbReference type="PIRNR" id="PIRNR002756"/>
    </source>
</evidence>
<comment type="subunit">
    <text evidence="3 7">The complex is composed of two ATP-binding proteins (PstB), two transmembrane proteins (PstC and PstA) and a solute-binding protein (PstS).</text>
</comment>
<feature type="chain" id="PRO_5016636526" description="Phosphate-binding protein PstS" evidence="8">
    <location>
        <begin position="27"/>
        <end position="362"/>
    </location>
</feature>
<sequence>MRAMATRRSVLATLASTACAPGLALAQDEFERAGLKGAGSTFVYPLAARWVQQYRHHLAGGIRFAAPNTGLDDDMNGVALDYEPVGSSAGIQRLQAHAVDFALSEIPLSSAELRRHRLLQFPVVLGSIAVAANLPGVAPGALRLTGPVLADIQLGKIRRWSDPALRALNPQLPLPQAEIRLVHRSDGSGSTFTLTRYLAGQSAEWRERVGADAQVPWPAGTGARGSSGMVAALRGTPHALGYLDEVQARQAQLATAALQNAAGRFVAPGAAGAAAAAQAAAWDAAADFNQVLVGMPGEGTYPVVAAVFGLMRERPGTGRDRRTMAFFDWALVEGRAAAEQLGYVPLPVAVIGKVRDSVRSAQ</sequence>
<dbReference type="GO" id="GO:0035435">
    <property type="term" value="P:phosphate ion transmembrane transport"/>
    <property type="evidence" value="ECO:0007669"/>
    <property type="project" value="InterPro"/>
</dbReference>
<dbReference type="GO" id="GO:0042301">
    <property type="term" value="F:phosphate ion binding"/>
    <property type="evidence" value="ECO:0007669"/>
    <property type="project" value="InterPro"/>
</dbReference>
<feature type="domain" description="PBP" evidence="9">
    <location>
        <begin position="31"/>
        <end position="331"/>
    </location>
</feature>
<keyword evidence="8" id="KW-0732">Signal</keyword>
<comment type="function">
    <text evidence="1 7">Part of the ABC transporter complex PstSACB involved in phosphate import.</text>
</comment>
<dbReference type="EMBL" id="QPJK01000009">
    <property type="protein sequence ID" value="RCW67409.1"/>
    <property type="molecule type" value="Genomic_DNA"/>
</dbReference>
<keyword evidence="11" id="KW-1185">Reference proteome</keyword>
<dbReference type="AlphaFoldDB" id="A0A368XII3"/>
<reference evidence="10 11" key="1">
    <citation type="submission" date="2018-07" db="EMBL/GenBank/DDBJ databases">
        <title>Genomic Encyclopedia of Type Strains, Phase IV (KMG-IV): sequencing the most valuable type-strain genomes for metagenomic binning, comparative biology and taxonomic classification.</title>
        <authorList>
            <person name="Goeker M."/>
        </authorList>
    </citation>
    <scope>NUCLEOTIDE SEQUENCE [LARGE SCALE GENOMIC DNA]</scope>
    <source>
        <strain evidence="10 11">DSM 21634</strain>
    </source>
</reference>
<dbReference type="InterPro" id="IPR024370">
    <property type="entry name" value="PBP_domain"/>
</dbReference>
<dbReference type="InterPro" id="IPR005673">
    <property type="entry name" value="ABC_phos-bd_PstS"/>
</dbReference>
<evidence type="ECO:0000313" key="11">
    <source>
        <dbReference type="Proteomes" id="UP000252884"/>
    </source>
</evidence>
<evidence type="ECO:0000256" key="6">
    <source>
        <dbReference type="ARBA" id="ARBA00022592"/>
    </source>
</evidence>
<evidence type="ECO:0000256" key="4">
    <source>
        <dbReference type="ARBA" id="ARBA00021889"/>
    </source>
</evidence>
<dbReference type="RefSeq" id="WP_170168306.1">
    <property type="nucleotide sequence ID" value="NZ_QPJK01000009.1"/>
</dbReference>
<keyword evidence="6 7" id="KW-0592">Phosphate transport</keyword>
<evidence type="ECO:0000259" key="9">
    <source>
        <dbReference type="Pfam" id="PF12849"/>
    </source>
</evidence>
<evidence type="ECO:0000313" key="10">
    <source>
        <dbReference type="EMBL" id="RCW67409.1"/>
    </source>
</evidence>
<evidence type="ECO:0000256" key="8">
    <source>
        <dbReference type="SAM" id="SignalP"/>
    </source>
</evidence>
<accession>A0A368XII3</accession>
<proteinExistence type="inferred from homology"/>
<dbReference type="SUPFAM" id="SSF53850">
    <property type="entry name" value="Periplasmic binding protein-like II"/>
    <property type="match status" value="1"/>
</dbReference>